<accession>A0ACB0K4G3</accession>
<dbReference type="Proteomes" id="UP001177021">
    <property type="component" value="Unassembled WGS sequence"/>
</dbReference>
<sequence>MLRRETSYSRKIPLSSPNNTTTTPPPPLPPPPPTLRRSNRPTKPPPSLQDYHTYHATLLDHGPISSSTTFSTQHPLHRYVSYSQLSTFHKKFVHNISQLVEPTSYEQACTDAKWVAAMQSEIDALEANHTWTMMPLPTGHRAIGCKWIYKIKYQSNGSIERYKARLVAKGFTQREGIDYKETFAPVAKLVTVRCLLTVAAVRNWHLHQMDVQNAFLHGDLLEEVYMQPPPGFRRQGEKLVCRLHKSLYGLKQASRSWFQKFASYVANMGFQQSKADYSLFIKVDGASYTAILLYVDDMIITGNDEAAIHNLKHFLNSCFKIKDLGHLKYFLGIEVARAKTGITICQRKYTLDLLEEAGLLGAKPTRFPMEQTLKLNLEDGEALHDPTCYRRLVGKLIYLTITRPEITFAVNTLSQFMQLPRKPHLDAVFRLLRYLKGALGQGPIFPSSGSLKLTGYCDADWGGCQSTRRSVTGYCVFLGNSLVSWKSKKQSTVSRSSAEAEYRAMAAVTCELTWLRYLLHDLRVAHPELAKLFCDNQAALHIAGNPIFHERTKHIELDCHTVRERIQRGEINTSHVCTGDQIADVFTKPLGQGVFHSHVSKLVETFPTSSKASHAPEISQNLSPNLETPKIQNKSELTGSLITFFSSHLSRSQIYIFSSVFPRTFMASSSNKFQVPFAGKWSDFSVADDGTKYVPEPKGSKEHREIWESQVMIPFAIDKNVYAFGGPIPDDMNLTREVDEIFPCLETCEPRIFDSKPYNFEYMLTNYKPFRSHPYYGNSLYLTWLDRIEQSFGKFWKDYGIFELIQFSRIGPKYQPEMLIAAMHFFEKSTNTFHFKSGMMTPTLFDVSAITGLRPTGKTYSPDDVSDNITLNYKENAFSAFILKHSGPENEEVSDEEHVAFLTLWLSHYVFCSRSLQIARKFIPMAVQIHEGCHFALGRLLLATLYESIGEVCDNLKGLVPAKSKSKKAATDGCFQAAGPMWLLQLWLNATFEKELVTKKQAAETVKTVKEQITPKAVETTGEPSKARKRPTNVPSNETGPSKKPKPNTIVVSDEEEEEEEEQSFQRKRSQPPVIIETNIPETTSDDLSTEEKEKKMKEKKEKKERKAKRKEEKKKEGKKSSEDRTRDKKHKKSKSSSDPSATNLKTPSISSEQQEPTPEAEVQEDFAMPDATLNESDNMPQQDINPEVLELLAFSHLP</sequence>
<evidence type="ECO:0000313" key="2">
    <source>
        <dbReference type="Proteomes" id="UP001177021"/>
    </source>
</evidence>
<organism evidence="1 2">
    <name type="scientific">Trifolium pratense</name>
    <name type="common">Red clover</name>
    <dbReference type="NCBI Taxonomy" id="57577"/>
    <lineage>
        <taxon>Eukaryota</taxon>
        <taxon>Viridiplantae</taxon>
        <taxon>Streptophyta</taxon>
        <taxon>Embryophyta</taxon>
        <taxon>Tracheophyta</taxon>
        <taxon>Spermatophyta</taxon>
        <taxon>Magnoliopsida</taxon>
        <taxon>eudicotyledons</taxon>
        <taxon>Gunneridae</taxon>
        <taxon>Pentapetalae</taxon>
        <taxon>rosids</taxon>
        <taxon>fabids</taxon>
        <taxon>Fabales</taxon>
        <taxon>Fabaceae</taxon>
        <taxon>Papilionoideae</taxon>
        <taxon>50 kb inversion clade</taxon>
        <taxon>NPAAA clade</taxon>
        <taxon>Hologalegina</taxon>
        <taxon>IRL clade</taxon>
        <taxon>Trifolieae</taxon>
        <taxon>Trifolium</taxon>
    </lineage>
</organism>
<evidence type="ECO:0000313" key="1">
    <source>
        <dbReference type="EMBL" id="CAJ2651492.1"/>
    </source>
</evidence>
<gene>
    <name evidence="1" type="ORF">MILVUS5_LOCUS19122</name>
</gene>
<comment type="caution">
    <text evidence="1">The sequence shown here is derived from an EMBL/GenBank/DDBJ whole genome shotgun (WGS) entry which is preliminary data.</text>
</comment>
<name>A0ACB0K4G3_TRIPR</name>
<keyword evidence="2" id="KW-1185">Reference proteome</keyword>
<reference evidence="1" key="1">
    <citation type="submission" date="2023-10" db="EMBL/GenBank/DDBJ databases">
        <authorList>
            <person name="Rodriguez Cubillos JULIANA M."/>
            <person name="De Vega J."/>
        </authorList>
    </citation>
    <scope>NUCLEOTIDE SEQUENCE</scope>
</reference>
<dbReference type="EMBL" id="CASHSV030000141">
    <property type="protein sequence ID" value="CAJ2651492.1"/>
    <property type="molecule type" value="Genomic_DNA"/>
</dbReference>
<protein>
    <submittedName>
        <fullName evidence="1">Uncharacterized protein</fullName>
    </submittedName>
</protein>
<proteinExistence type="predicted"/>